<dbReference type="SMART" id="SM00387">
    <property type="entry name" value="HATPase_c"/>
    <property type="match status" value="1"/>
</dbReference>
<dbReference type="GO" id="GO:0005886">
    <property type="term" value="C:plasma membrane"/>
    <property type="evidence" value="ECO:0007669"/>
    <property type="project" value="UniProtKB-SubCell"/>
</dbReference>
<evidence type="ECO:0000256" key="13">
    <source>
        <dbReference type="ARBA" id="ARBA00023136"/>
    </source>
</evidence>
<dbReference type="RefSeq" id="WP_105749287.1">
    <property type="nucleotide sequence ID" value="NZ_PVLQ01000070.1"/>
</dbReference>
<dbReference type="SMART" id="SM00304">
    <property type="entry name" value="HAMP"/>
    <property type="match status" value="1"/>
</dbReference>
<dbReference type="InterPro" id="IPR036097">
    <property type="entry name" value="HisK_dim/P_sf"/>
</dbReference>
<dbReference type="Pfam" id="PF00512">
    <property type="entry name" value="HisKA"/>
    <property type="match status" value="1"/>
</dbReference>
<reference evidence="17 18" key="1">
    <citation type="submission" date="2018-03" db="EMBL/GenBank/DDBJ databases">
        <title>Comparative genomics illustrates the genes involved in a hyperalkaliphilic mechanisms of Serpentinomonas isolated from highly-alkaline calcium-rich serpentinized springs.</title>
        <authorList>
            <person name="Suzuki S."/>
            <person name="Ishii S."/>
            <person name="Walworth N."/>
            <person name="Bird L."/>
            <person name="Kuenen J.G."/>
            <person name="Nealson K.H."/>
        </authorList>
    </citation>
    <scope>NUCLEOTIDE SEQUENCE [LARGE SCALE GENOMIC DNA]</scope>
    <source>
        <strain evidence="17 18">P1</strain>
    </source>
</reference>
<dbReference type="CDD" id="cd00082">
    <property type="entry name" value="HisKA"/>
    <property type="match status" value="1"/>
</dbReference>
<keyword evidence="12 14" id="KW-0902">Two-component regulatory system</keyword>
<dbReference type="Gene3D" id="1.10.287.130">
    <property type="match status" value="1"/>
</dbReference>
<evidence type="ECO:0000256" key="9">
    <source>
        <dbReference type="ARBA" id="ARBA00022777"/>
    </source>
</evidence>
<protein>
    <recommendedName>
        <fullName evidence="14">Sensor protein</fullName>
        <ecNumber evidence="14">2.7.13.3</ecNumber>
    </recommendedName>
</protein>
<dbReference type="InterPro" id="IPR006290">
    <property type="entry name" value="CztS_silS_copS"/>
</dbReference>
<evidence type="ECO:0000256" key="6">
    <source>
        <dbReference type="ARBA" id="ARBA00022679"/>
    </source>
</evidence>
<feature type="domain" description="Histidine kinase" evidence="15">
    <location>
        <begin position="246"/>
        <end position="459"/>
    </location>
</feature>
<evidence type="ECO:0000256" key="2">
    <source>
        <dbReference type="ARBA" id="ARBA00004429"/>
    </source>
</evidence>
<evidence type="ECO:0000256" key="8">
    <source>
        <dbReference type="ARBA" id="ARBA00022741"/>
    </source>
</evidence>
<evidence type="ECO:0000256" key="4">
    <source>
        <dbReference type="ARBA" id="ARBA00022519"/>
    </source>
</evidence>
<keyword evidence="4 14" id="KW-0997">Cell inner membrane</keyword>
<dbReference type="PROSITE" id="PS50109">
    <property type="entry name" value="HIS_KIN"/>
    <property type="match status" value="1"/>
</dbReference>
<evidence type="ECO:0000259" key="15">
    <source>
        <dbReference type="PROSITE" id="PS50109"/>
    </source>
</evidence>
<evidence type="ECO:0000256" key="12">
    <source>
        <dbReference type="ARBA" id="ARBA00023012"/>
    </source>
</evidence>
<dbReference type="GO" id="GO:0000155">
    <property type="term" value="F:phosphorelay sensor kinase activity"/>
    <property type="evidence" value="ECO:0007669"/>
    <property type="project" value="InterPro"/>
</dbReference>
<keyword evidence="7 14" id="KW-0812">Transmembrane</keyword>
<dbReference type="SMART" id="SM00388">
    <property type="entry name" value="HisKA"/>
    <property type="match status" value="1"/>
</dbReference>
<evidence type="ECO:0000313" key="17">
    <source>
        <dbReference type="EMBL" id="PRD64399.1"/>
    </source>
</evidence>
<evidence type="ECO:0000256" key="1">
    <source>
        <dbReference type="ARBA" id="ARBA00000085"/>
    </source>
</evidence>
<dbReference type="CDD" id="cd06225">
    <property type="entry name" value="HAMP"/>
    <property type="match status" value="1"/>
</dbReference>
<evidence type="ECO:0000256" key="7">
    <source>
        <dbReference type="ARBA" id="ARBA00022692"/>
    </source>
</evidence>
<dbReference type="GO" id="GO:0005524">
    <property type="term" value="F:ATP binding"/>
    <property type="evidence" value="ECO:0007669"/>
    <property type="project" value="UniProtKB-KW"/>
</dbReference>
<keyword evidence="13 14" id="KW-0472">Membrane</keyword>
<keyword evidence="9 14" id="KW-0418">Kinase</keyword>
<dbReference type="Pfam" id="PF02518">
    <property type="entry name" value="HATPase_c"/>
    <property type="match status" value="1"/>
</dbReference>
<dbReference type="InterPro" id="IPR003660">
    <property type="entry name" value="HAMP_dom"/>
</dbReference>
<evidence type="ECO:0000256" key="10">
    <source>
        <dbReference type="ARBA" id="ARBA00022840"/>
    </source>
</evidence>
<dbReference type="NCBIfam" id="TIGR01386">
    <property type="entry name" value="cztS_silS_copS"/>
    <property type="match status" value="1"/>
</dbReference>
<dbReference type="Proteomes" id="UP000238589">
    <property type="component" value="Unassembled WGS sequence"/>
</dbReference>
<dbReference type="Gene3D" id="6.10.340.10">
    <property type="match status" value="1"/>
</dbReference>
<sequence>MIERLSLTTRLTLLYGLVSALLLLGMAGLAAVAVDRHFEALDRDTLQDKVELIQDSIARSDSASDLRRQLELALQNHPGLFVRIDDAAGSVLYASDGFSFPAEEGAAQGSDALPVLSTWRQGGREFRALSASAPRHQGQSQELRIRVALDTVHHAHFIAALQAALWLYAGLAAGLSGMLGWWAARAGLAPLRAMKARAQAVTAYKLDQRMPAQAVPVEMADLAHSLNEMLERLQRDFQRLSEFSSDLAHELRTPISNLLTQTQVALAQPRDAAAYREILASNAEEFQRLARMVSDMLLLAKAEHGLLLPHTEAIALADEVRALFDFYEALAEEKQIRLRCSGAAVLSGDRLMLRRAISNLLSNALRHTPPRGRVEVLIDSLPEAVSLRVENSGSTIAPELLPRLFDRFFRADKSRAHSDTDGAGLGLAITQAIVQAHGGQASVTSTEGQTCFTLRFPRP</sequence>
<dbReference type="InterPro" id="IPR003661">
    <property type="entry name" value="HisK_dim/P_dom"/>
</dbReference>
<comment type="caution">
    <text evidence="17">The sequence shown here is derived from an EMBL/GenBank/DDBJ whole genome shotgun (WGS) entry which is preliminary data.</text>
</comment>
<dbReference type="FunFam" id="3.30.565.10:FF:000006">
    <property type="entry name" value="Sensor histidine kinase WalK"/>
    <property type="match status" value="1"/>
</dbReference>
<dbReference type="EMBL" id="PVLQ01000070">
    <property type="protein sequence ID" value="PRD64399.1"/>
    <property type="molecule type" value="Genomic_DNA"/>
</dbReference>
<dbReference type="Gene3D" id="3.30.565.10">
    <property type="entry name" value="Histidine kinase-like ATPase, C-terminal domain"/>
    <property type="match status" value="1"/>
</dbReference>
<evidence type="ECO:0000313" key="18">
    <source>
        <dbReference type="Proteomes" id="UP000238589"/>
    </source>
</evidence>
<dbReference type="FunFam" id="1.10.287.130:FF:000001">
    <property type="entry name" value="Two-component sensor histidine kinase"/>
    <property type="match status" value="1"/>
</dbReference>
<keyword evidence="8 14" id="KW-0547">Nucleotide-binding</keyword>
<dbReference type="OrthoDB" id="9786919at2"/>
<keyword evidence="3 14" id="KW-1003">Cell membrane</keyword>
<dbReference type="PANTHER" id="PTHR45436">
    <property type="entry name" value="SENSOR HISTIDINE KINASE YKOH"/>
    <property type="match status" value="1"/>
</dbReference>
<comment type="subcellular location">
    <subcellularLocation>
        <location evidence="2">Cell inner membrane</location>
        <topology evidence="2">Multi-pass membrane protein</topology>
    </subcellularLocation>
</comment>
<gene>
    <name evidence="17" type="ORF">C6P64_14575</name>
</gene>
<dbReference type="SUPFAM" id="SSF47384">
    <property type="entry name" value="Homodimeric domain of signal transducing histidine kinase"/>
    <property type="match status" value="1"/>
</dbReference>
<comment type="catalytic activity">
    <reaction evidence="1 14">
        <text>ATP + protein L-histidine = ADP + protein N-phospho-L-histidine.</text>
        <dbReference type="EC" id="2.7.13.3"/>
    </reaction>
</comment>
<accession>A0A2S9K1T6</accession>
<dbReference type="Pfam" id="PF21085">
    <property type="entry name" value="CusS"/>
    <property type="match status" value="1"/>
</dbReference>
<dbReference type="InterPro" id="IPR036890">
    <property type="entry name" value="HATPase_C_sf"/>
</dbReference>
<keyword evidence="11 14" id="KW-1133">Transmembrane helix</keyword>
<dbReference type="PROSITE" id="PS50885">
    <property type="entry name" value="HAMP"/>
    <property type="match status" value="1"/>
</dbReference>
<dbReference type="PANTHER" id="PTHR45436:SF15">
    <property type="entry name" value="SENSOR HISTIDINE KINASE CUSS"/>
    <property type="match status" value="1"/>
</dbReference>
<keyword evidence="6 14" id="KW-0808">Transferase</keyword>
<evidence type="ECO:0000256" key="5">
    <source>
        <dbReference type="ARBA" id="ARBA00022553"/>
    </source>
</evidence>
<dbReference type="PRINTS" id="PR00344">
    <property type="entry name" value="BCTRLSENSOR"/>
</dbReference>
<evidence type="ECO:0000259" key="16">
    <source>
        <dbReference type="PROSITE" id="PS50885"/>
    </source>
</evidence>
<feature type="domain" description="HAMP" evidence="16">
    <location>
        <begin position="185"/>
        <end position="238"/>
    </location>
</feature>
<dbReference type="InterPro" id="IPR004358">
    <property type="entry name" value="Sig_transdc_His_kin-like_C"/>
</dbReference>
<dbReference type="InterPro" id="IPR050428">
    <property type="entry name" value="TCS_sensor_his_kinase"/>
</dbReference>
<dbReference type="Pfam" id="PF00672">
    <property type="entry name" value="HAMP"/>
    <property type="match status" value="1"/>
</dbReference>
<dbReference type="InterPro" id="IPR003594">
    <property type="entry name" value="HATPase_dom"/>
</dbReference>
<comment type="function">
    <text evidence="14">Member of a two-component regulatory system.</text>
</comment>
<proteinExistence type="predicted"/>
<evidence type="ECO:0000256" key="3">
    <source>
        <dbReference type="ARBA" id="ARBA00022475"/>
    </source>
</evidence>
<keyword evidence="5" id="KW-0597">Phosphoprotein</keyword>
<dbReference type="CDD" id="cd00075">
    <property type="entry name" value="HATPase"/>
    <property type="match status" value="1"/>
</dbReference>
<dbReference type="InterPro" id="IPR005467">
    <property type="entry name" value="His_kinase_dom"/>
</dbReference>
<dbReference type="AlphaFoldDB" id="A0A2S9K1T6"/>
<dbReference type="SUPFAM" id="SSF55874">
    <property type="entry name" value="ATPase domain of HSP90 chaperone/DNA topoisomerase II/histidine kinase"/>
    <property type="match status" value="1"/>
</dbReference>
<organism evidence="17 18">
    <name type="scientific">Malikia granosa</name>
    <dbReference type="NCBI Taxonomy" id="263067"/>
    <lineage>
        <taxon>Bacteria</taxon>
        <taxon>Pseudomonadati</taxon>
        <taxon>Pseudomonadota</taxon>
        <taxon>Betaproteobacteria</taxon>
        <taxon>Burkholderiales</taxon>
        <taxon>Comamonadaceae</taxon>
        <taxon>Malikia</taxon>
    </lineage>
</organism>
<evidence type="ECO:0000256" key="14">
    <source>
        <dbReference type="RuleBase" id="RU364088"/>
    </source>
</evidence>
<keyword evidence="10 14" id="KW-0067">ATP-binding</keyword>
<dbReference type="InterPro" id="IPR048590">
    <property type="entry name" value="CusS-like_sensor"/>
</dbReference>
<evidence type="ECO:0000256" key="11">
    <source>
        <dbReference type="ARBA" id="ARBA00022989"/>
    </source>
</evidence>
<dbReference type="EC" id="2.7.13.3" evidence="14"/>
<keyword evidence="18" id="KW-1185">Reference proteome</keyword>
<feature type="transmembrane region" description="Helical" evidence="14">
    <location>
        <begin position="12"/>
        <end position="34"/>
    </location>
</feature>
<name>A0A2S9K1T6_9BURK</name>